<dbReference type="AlphaFoldDB" id="A0A2S9XDZ6"/>
<gene>
    <name evidence="2" type="ORF">ENSA5_58220</name>
</gene>
<keyword evidence="3" id="KW-1185">Reference proteome</keyword>
<proteinExistence type="predicted"/>
<dbReference type="EMBL" id="PVNK01000257">
    <property type="protein sequence ID" value="PRP91085.1"/>
    <property type="molecule type" value="Genomic_DNA"/>
</dbReference>
<comment type="caution">
    <text evidence="2">The sequence shown here is derived from an EMBL/GenBank/DDBJ whole genome shotgun (WGS) entry which is preliminary data.</text>
</comment>
<protein>
    <recommendedName>
        <fullName evidence="4">Gamma-glutamylcyclotransferase AIG2-like domain-containing protein</fullName>
    </recommendedName>
</protein>
<sequence>MVGCHAPSVGSEPSQEPSQEVEVDDVNESELDTPEGQTRVFLFGAQLDLPEGCDAQPAQPMRVRGYQLGFVAEHDGAHLVTLQPIRGDGTVPGLSYVVSAPCLQRLQAAFASAGLEPTELQVEPPSAGRSAPTTPATAWLAPSDRPPAAASPDEVSALREAWTAAGLDTRAIDDAVGVGAP</sequence>
<feature type="region of interest" description="Disordered" evidence="1">
    <location>
        <begin position="120"/>
        <end position="156"/>
    </location>
</feature>
<feature type="compositionally biased region" description="Acidic residues" evidence="1">
    <location>
        <begin position="19"/>
        <end position="33"/>
    </location>
</feature>
<feature type="compositionally biased region" description="Low complexity" evidence="1">
    <location>
        <begin position="7"/>
        <end position="18"/>
    </location>
</feature>
<evidence type="ECO:0000256" key="1">
    <source>
        <dbReference type="SAM" id="MobiDB-lite"/>
    </source>
</evidence>
<evidence type="ECO:0000313" key="3">
    <source>
        <dbReference type="Proteomes" id="UP000237968"/>
    </source>
</evidence>
<accession>A0A2S9XDZ6</accession>
<feature type="region of interest" description="Disordered" evidence="1">
    <location>
        <begin position="1"/>
        <end position="35"/>
    </location>
</feature>
<feature type="compositionally biased region" description="Low complexity" evidence="1">
    <location>
        <begin position="131"/>
        <end position="153"/>
    </location>
</feature>
<reference evidence="2 3" key="1">
    <citation type="submission" date="2018-03" db="EMBL/GenBank/DDBJ databases">
        <title>Draft Genome Sequences of the Obligatory Marine Myxobacteria Enhygromyxa salina SWB005.</title>
        <authorList>
            <person name="Poehlein A."/>
            <person name="Moghaddam J.A."/>
            <person name="Harms H."/>
            <person name="Alanjari M."/>
            <person name="Koenig G.M."/>
            <person name="Daniel R."/>
            <person name="Schaeberle T.F."/>
        </authorList>
    </citation>
    <scope>NUCLEOTIDE SEQUENCE [LARGE SCALE GENOMIC DNA]</scope>
    <source>
        <strain evidence="2 3">SWB005</strain>
    </source>
</reference>
<dbReference type="Proteomes" id="UP000237968">
    <property type="component" value="Unassembled WGS sequence"/>
</dbReference>
<evidence type="ECO:0008006" key="4">
    <source>
        <dbReference type="Google" id="ProtNLM"/>
    </source>
</evidence>
<organism evidence="2 3">
    <name type="scientific">Enhygromyxa salina</name>
    <dbReference type="NCBI Taxonomy" id="215803"/>
    <lineage>
        <taxon>Bacteria</taxon>
        <taxon>Pseudomonadati</taxon>
        <taxon>Myxococcota</taxon>
        <taxon>Polyangia</taxon>
        <taxon>Nannocystales</taxon>
        <taxon>Nannocystaceae</taxon>
        <taxon>Enhygromyxa</taxon>
    </lineage>
</organism>
<name>A0A2S9XDZ6_9BACT</name>
<evidence type="ECO:0000313" key="2">
    <source>
        <dbReference type="EMBL" id="PRP91085.1"/>
    </source>
</evidence>